<gene>
    <name evidence="5" type="ORF">DEACI_1692</name>
    <name evidence="4" type="ORF">DEACI_4089</name>
</gene>
<keyword evidence="1 3" id="KW-0812">Transmembrane</keyword>
<evidence type="ECO:0000313" key="6">
    <source>
        <dbReference type="Proteomes" id="UP001071230"/>
    </source>
</evidence>
<dbReference type="Proteomes" id="UP001071230">
    <property type="component" value="Unassembled WGS sequence"/>
</dbReference>
<dbReference type="InterPro" id="IPR024529">
    <property type="entry name" value="ECF_trnsprt_substrate-spec"/>
</dbReference>
<dbReference type="Proteomes" id="UP000836597">
    <property type="component" value="Chromosome"/>
</dbReference>
<dbReference type="SUPFAM" id="SSF103473">
    <property type="entry name" value="MFS general substrate transporter"/>
    <property type="match status" value="1"/>
</dbReference>
<dbReference type="EMBL" id="LR746496">
    <property type="protein sequence ID" value="CAA7603266.1"/>
    <property type="molecule type" value="Genomic_DNA"/>
</dbReference>
<keyword evidence="3" id="KW-0472">Membrane</keyword>
<feature type="transmembrane region" description="Helical" evidence="3">
    <location>
        <begin position="136"/>
        <end position="164"/>
    </location>
</feature>
<feature type="transmembrane region" description="Helical" evidence="3">
    <location>
        <begin position="195"/>
        <end position="219"/>
    </location>
</feature>
<feature type="transmembrane region" description="Helical" evidence="3">
    <location>
        <begin position="107"/>
        <end position="124"/>
    </location>
</feature>
<dbReference type="Pfam" id="PF12822">
    <property type="entry name" value="ECF_trnsprt"/>
    <property type="match status" value="1"/>
</dbReference>
<keyword evidence="6" id="KW-1185">Reference proteome</keyword>
<feature type="transmembrane region" description="Helical" evidence="3">
    <location>
        <begin position="78"/>
        <end position="95"/>
    </location>
</feature>
<organism evidence="4">
    <name type="scientific">Acididesulfobacillus acetoxydans</name>
    <dbReference type="NCBI Taxonomy" id="1561005"/>
    <lineage>
        <taxon>Bacteria</taxon>
        <taxon>Bacillati</taxon>
        <taxon>Bacillota</taxon>
        <taxon>Clostridia</taxon>
        <taxon>Eubacteriales</taxon>
        <taxon>Peptococcaceae</taxon>
        <taxon>Acididesulfobacillus</taxon>
    </lineage>
</organism>
<evidence type="ECO:0000256" key="3">
    <source>
        <dbReference type="SAM" id="Phobius"/>
    </source>
</evidence>
<feature type="transmembrane region" description="Helical" evidence="3">
    <location>
        <begin position="54"/>
        <end position="72"/>
    </location>
</feature>
<dbReference type="GO" id="GO:0022857">
    <property type="term" value="F:transmembrane transporter activity"/>
    <property type="evidence" value="ECO:0007669"/>
    <property type="project" value="InterPro"/>
</dbReference>
<protein>
    <submittedName>
        <fullName evidence="4">ECF-type riboflavin transporter, S component</fullName>
    </submittedName>
</protein>
<sequence>MSDESEPLTPRASTNIDVSAGLKSIDTNIKKNPHTQESMINTSRKTETNTRLKLVRKGLVVLIPVLLIISALVGNGNYGLLSVLLIIVTTVPFFLRFERRKPQARELVIIAVMATLAALGRVVFAPVPDFKPTSAIVIIAAVAFGPEAGFLTGAVAAVASNLFLGQGPWTPWQMFCWGMIGFGAGMLSKGGSKSVLVLSIYGFLTGFAFGWVMNIWFIVAFVQPITWAAVAAAYISSFWLDFTNALSTVLFILLLAKPWLKKLNRIKVKYGLLE</sequence>
<evidence type="ECO:0000256" key="1">
    <source>
        <dbReference type="ARBA" id="ARBA00022692"/>
    </source>
</evidence>
<evidence type="ECO:0000313" key="4">
    <source>
        <dbReference type="EMBL" id="CAA7603266.1"/>
    </source>
</evidence>
<dbReference type="Gene3D" id="1.10.1760.20">
    <property type="match status" value="1"/>
</dbReference>
<dbReference type="PANTHER" id="PTHR37815">
    <property type="entry name" value="UPF0397 PROTEIN BC_2624-RELATED"/>
    <property type="match status" value="1"/>
</dbReference>
<keyword evidence="2 3" id="KW-1133">Transmembrane helix</keyword>
<feature type="transmembrane region" description="Helical" evidence="3">
    <location>
        <begin position="225"/>
        <end position="256"/>
    </location>
</feature>
<dbReference type="AlphaFoldDB" id="A0A8S0XD91"/>
<reference evidence="5" key="1">
    <citation type="submission" date="2014-11" db="EMBL/GenBank/DDBJ databases">
        <authorList>
            <person name="Hornung B.V."/>
        </authorList>
    </citation>
    <scope>NUCLEOTIDE SEQUENCE</scope>
    <source>
        <strain evidence="5">INE</strain>
    </source>
</reference>
<proteinExistence type="predicted"/>
<dbReference type="RefSeq" id="WP_240986513.1">
    <property type="nucleotide sequence ID" value="NZ_CDGJ01000047.1"/>
</dbReference>
<dbReference type="InterPro" id="IPR036259">
    <property type="entry name" value="MFS_trans_sf"/>
</dbReference>
<name>A0A8S0XD91_9FIRM</name>
<dbReference type="KEGG" id="aacx:DEACI_4089"/>
<evidence type="ECO:0000313" key="5">
    <source>
        <dbReference type="EMBL" id="CEJ07233.1"/>
    </source>
</evidence>
<accession>A0A8S0XD91</accession>
<evidence type="ECO:0000256" key="2">
    <source>
        <dbReference type="ARBA" id="ARBA00022989"/>
    </source>
</evidence>
<dbReference type="EMBL" id="CDGJ01000047">
    <property type="protein sequence ID" value="CEJ07233.1"/>
    <property type="molecule type" value="Genomic_DNA"/>
</dbReference>
<dbReference type="PANTHER" id="PTHR37815:SF3">
    <property type="entry name" value="UPF0397 PROTEIN SPR0429"/>
    <property type="match status" value="1"/>
</dbReference>
<reference evidence="4" key="2">
    <citation type="submission" date="2020-01" db="EMBL/GenBank/DDBJ databases">
        <authorList>
            <person name="Hornung B."/>
        </authorList>
    </citation>
    <scope>NUCLEOTIDE SEQUENCE</scope>
    <source>
        <strain evidence="4">PacBioINE</strain>
    </source>
</reference>